<proteinExistence type="predicted"/>
<accession>A0A9D4Z5N8</accession>
<keyword evidence="3" id="KW-1185">Reference proteome</keyword>
<reference evidence="2" key="1">
    <citation type="submission" date="2021-01" db="EMBL/GenBank/DDBJ databases">
        <title>Adiantum capillus-veneris genome.</title>
        <authorList>
            <person name="Fang Y."/>
            <person name="Liao Q."/>
        </authorList>
    </citation>
    <scope>NUCLEOTIDE SEQUENCE</scope>
    <source>
        <strain evidence="2">H3</strain>
        <tissue evidence="2">Leaf</tissue>
    </source>
</reference>
<organism evidence="2 3">
    <name type="scientific">Adiantum capillus-veneris</name>
    <name type="common">Maidenhair fern</name>
    <dbReference type="NCBI Taxonomy" id="13818"/>
    <lineage>
        <taxon>Eukaryota</taxon>
        <taxon>Viridiplantae</taxon>
        <taxon>Streptophyta</taxon>
        <taxon>Embryophyta</taxon>
        <taxon>Tracheophyta</taxon>
        <taxon>Polypodiopsida</taxon>
        <taxon>Polypodiidae</taxon>
        <taxon>Polypodiales</taxon>
        <taxon>Pteridineae</taxon>
        <taxon>Pteridaceae</taxon>
        <taxon>Vittarioideae</taxon>
        <taxon>Adiantum</taxon>
    </lineage>
</organism>
<dbReference type="AlphaFoldDB" id="A0A9D4Z5N8"/>
<gene>
    <name evidence="2" type="ORF">GOP47_0021915</name>
</gene>
<evidence type="ECO:0000313" key="2">
    <source>
        <dbReference type="EMBL" id="KAI5063368.1"/>
    </source>
</evidence>
<name>A0A9D4Z5N8_ADICA</name>
<dbReference type="OrthoDB" id="534978at2759"/>
<evidence type="ECO:0000256" key="1">
    <source>
        <dbReference type="SAM" id="Coils"/>
    </source>
</evidence>
<keyword evidence="1" id="KW-0175">Coiled coil</keyword>
<protein>
    <submittedName>
        <fullName evidence="2">Uncharacterized protein</fullName>
    </submittedName>
</protein>
<evidence type="ECO:0000313" key="3">
    <source>
        <dbReference type="Proteomes" id="UP000886520"/>
    </source>
</evidence>
<comment type="caution">
    <text evidence="2">The sequence shown here is derived from an EMBL/GenBank/DDBJ whole genome shotgun (WGS) entry which is preliminary data.</text>
</comment>
<dbReference type="EMBL" id="JABFUD020000021">
    <property type="protein sequence ID" value="KAI5063368.1"/>
    <property type="molecule type" value="Genomic_DNA"/>
</dbReference>
<dbReference type="Proteomes" id="UP000886520">
    <property type="component" value="Chromosome 21"/>
</dbReference>
<sequence length="221" mass="25172">MAAFMPLSSAKFVSTKIAIEARRNCSGQCFLLTSLAFQRSTSHTHLHPIACSADKKERVETARKLQVSATDLLAQLMKAENAEEFAREHVESLDQQFFMIASTYLSMAKKEGNAEVVSRIETTLKTAMREREKTLRPEIQLLNQLLRDKTGAERSKTLDNFLDYLKSDGYFFQLLNRMTLDVEKQPTVRSDPEQMKLLAQLRAISKEAREVSRSQKHAAKE</sequence>
<feature type="coiled-coil region" evidence="1">
    <location>
        <begin position="62"/>
        <end position="96"/>
    </location>
</feature>